<evidence type="ECO:0000256" key="12">
    <source>
        <dbReference type="ARBA" id="ARBA00049360"/>
    </source>
</evidence>
<dbReference type="GO" id="GO:0046872">
    <property type="term" value="F:metal ion binding"/>
    <property type="evidence" value="ECO:0007669"/>
    <property type="project" value="UniProtKB-UniRule"/>
</dbReference>
<dbReference type="PANTHER" id="PTHR45630:SF8">
    <property type="entry name" value="CATION-TRANSPORTING ATPASE"/>
    <property type="match status" value="1"/>
</dbReference>
<keyword evidence="8 13" id="KW-0460">Magnesium</keyword>
<keyword evidence="6 13" id="KW-0547">Nucleotide-binding</keyword>
<dbReference type="Pfam" id="PF13246">
    <property type="entry name" value="Cation_ATPase"/>
    <property type="match status" value="1"/>
</dbReference>
<feature type="transmembrane region" description="Helical" evidence="13">
    <location>
        <begin position="67"/>
        <end position="86"/>
    </location>
</feature>
<dbReference type="GO" id="GO:0016887">
    <property type="term" value="F:ATP hydrolysis activity"/>
    <property type="evidence" value="ECO:0007669"/>
    <property type="project" value="InterPro"/>
</dbReference>
<comment type="catalytic activity">
    <reaction evidence="12 13">
        <text>ATP + H2O = ADP + phosphate + H(+)</text>
        <dbReference type="Rhea" id="RHEA:13065"/>
        <dbReference type="ChEBI" id="CHEBI:15377"/>
        <dbReference type="ChEBI" id="CHEBI:15378"/>
        <dbReference type="ChEBI" id="CHEBI:30616"/>
        <dbReference type="ChEBI" id="CHEBI:43474"/>
        <dbReference type="ChEBI" id="CHEBI:456216"/>
    </reaction>
</comment>
<feature type="transmembrane region" description="Helical" evidence="13">
    <location>
        <begin position="1003"/>
        <end position="1028"/>
    </location>
</feature>
<dbReference type="NCBIfam" id="TIGR01494">
    <property type="entry name" value="ATPase_P-type"/>
    <property type="match status" value="2"/>
</dbReference>
<dbReference type="InterPro" id="IPR008250">
    <property type="entry name" value="ATPase_P-typ_transduc_dom_A_sf"/>
</dbReference>
<feature type="transmembrane region" description="Helical" evidence="13">
    <location>
        <begin position="239"/>
        <end position="259"/>
    </location>
</feature>
<comment type="subcellular location">
    <subcellularLocation>
        <location evidence="1 13">Membrane</location>
        <topology evidence="1 13">Multi-pass membrane protein</topology>
    </subcellularLocation>
</comment>
<dbReference type="InterPro" id="IPR023214">
    <property type="entry name" value="HAD_sf"/>
</dbReference>
<keyword evidence="4 13" id="KW-0812">Transmembrane</keyword>
<feature type="transmembrane region" description="Helical" evidence="13">
    <location>
        <begin position="1128"/>
        <end position="1153"/>
    </location>
</feature>
<dbReference type="PRINTS" id="PR00119">
    <property type="entry name" value="CATATPASE"/>
</dbReference>
<evidence type="ECO:0000256" key="10">
    <source>
        <dbReference type="ARBA" id="ARBA00022989"/>
    </source>
</evidence>
<dbReference type="Pfam" id="PF00122">
    <property type="entry name" value="E1-E2_ATPase"/>
    <property type="match status" value="1"/>
</dbReference>
<dbReference type="FunFam" id="3.40.50.1000:FF:000068">
    <property type="entry name" value="Cation-transporting ATPase"/>
    <property type="match status" value="1"/>
</dbReference>
<dbReference type="GO" id="GO:0019829">
    <property type="term" value="F:ATPase-coupled monoatomic cation transmembrane transporter activity"/>
    <property type="evidence" value="ECO:0007669"/>
    <property type="project" value="UniProtKB-UniRule"/>
</dbReference>
<dbReference type="Gene3D" id="1.20.1110.10">
    <property type="entry name" value="Calcium-transporting ATPase, transmembrane domain"/>
    <property type="match status" value="1"/>
</dbReference>
<dbReference type="SUPFAM" id="SSF81660">
    <property type="entry name" value="Metal cation-transporting ATPase, ATP-binding domain N"/>
    <property type="match status" value="1"/>
</dbReference>
<feature type="domain" description="P5B-type ATPase N-terminal" evidence="16">
    <location>
        <begin position="52"/>
        <end position="156"/>
    </location>
</feature>
<evidence type="ECO:0000256" key="3">
    <source>
        <dbReference type="ARBA" id="ARBA00022553"/>
    </source>
</evidence>
<feature type="region of interest" description="Disordered" evidence="14">
    <location>
        <begin position="334"/>
        <end position="354"/>
    </location>
</feature>
<keyword evidence="11 13" id="KW-0472">Membrane</keyword>
<feature type="transmembrane region" description="Helical" evidence="13">
    <location>
        <begin position="1089"/>
        <end position="1108"/>
    </location>
</feature>
<comment type="similarity">
    <text evidence="2 13">Belongs to the cation transport ATPase (P-type) (TC 3.A.3) family. Type V subfamily.</text>
</comment>
<dbReference type="GO" id="GO:0006874">
    <property type="term" value="P:intracellular calcium ion homeostasis"/>
    <property type="evidence" value="ECO:0007669"/>
    <property type="project" value="TreeGrafter"/>
</dbReference>
<dbReference type="EC" id="7.2.2.-" evidence="13"/>
<evidence type="ECO:0000313" key="17">
    <source>
        <dbReference type="Proteomes" id="UP000038045"/>
    </source>
</evidence>
<keyword evidence="10 13" id="KW-1133">Transmembrane helix</keyword>
<feature type="transmembrane region" description="Helical" evidence="13">
    <location>
        <begin position="939"/>
        <end position="961"/>
    </location>
</feature>
<dbReference type="InterPro" id="IPR006544">
    <property type="entry name" value="P-type_TPase_V"/>
</dbReference>
<dbReference type="InterPro" id="IPR001757">
    <property type="entry name" value="P_typ_ATPase"/>
</dbReference>
<feature type="transmembrane region" description="Helical" evidence="13">
    <location>
        <begin position="967"/>
        <end position="991"/>
    </location>
</feature>
<accession>A0A0N4Z3V8</accession>
<dbReference type="Gene3D" id="3.40.50.1000">
    <property type="entry name" value="HAD superfamily/HAD-like"/>
    <property type="match status" value="1"/>
</dbReference>
<protein>
    <recommendedName>
        <fullName evidence="13">Cation-transporting ATPase</fullName>
        <ecNumber evidence="13">7.2.2.-</ecNumber>
    </recommendedName>
</protein>
<dbReference type="Gene3D" id="2.70.150.10">
    <property type="entry name" value="Calcium-transporting ATPase, cytoplasmic transduction domain A"/>
    <property type="match status" value="1"/>
</dbReference>
<feature type="transmembrane region" description="Helical" evidence="13">
    <location>
        <begin position="1057"/>
        <end position="1077"/>
    </location>
</feature>
<dbReference type="GO" id="GO:0005524">
    <property type="term" value="F:ATP binding"/>
    <property type="evidence" value="ECO:0007669"/>
    <property type="project" value="UniProtKB-UniRule"/>
</dbReference>
<dbReference type="SUPFAM" id="SSF81653">
    <property type="entry name" value="Calcium ATPase, transduction domain A"/>
    <property type="match status" value="1"/>
</dbReference>
<feature type="transmembrane region" description="Helical" evidence="13">
    <location>
        <begin position="413"/>
        <end position="437"/>
    </location>
</feature>
<feature type="domain" description="P-type ATPase A" evidence="15">
    <location>
        <begin position="279"/>
        <end position="399"/>
    </location>
</feature>
<dbReference type="InterPro" id="IPR036412">
    <property type="entry name" value="HAD-like_sf"/>
</dbReference>
<dbReference type="WBParaSite" id="PTRK_0000167000.1">
    <property type="protein sequence ID" value="PTRK_0000167000.1"/>
    <property type="gene ID" value="PTRK_0000167000"/>
</dbReference>
<dbReference type="AlphaFoldDB" id="A0A0N4Z3V8"/>
<dbReference type="InterPro" id="IPR044492">
    <property type="entry name" value="P_typ_ATPase_HD_dom"/>
</dbReference>
<keyword evidence="17" id="KW-1185">Reference proteome</keyword>
<keyword evidence="3" id="KW-0597">Phosphoprotein</keyword>
<dbReference type="InterPro" id="IPR023299">
    <property type="entry name" value="ATPase_P-typ_cyto_dom_N"/>
</dbReference>
<dbReference type="SFLD" id="SFLDS00003">
    <property type="entry name" value="Haloacid_Dehalogenase"/>
    <property type="match status" value="1"/>
</dbReference>
<dbReference type="GO" id="GO:0015203">
    <property type="term" value="F:polyamine transmembrane transporter activity"/>
    <property type="evidence" value="ECO:0007669"/>
    <property type="project" value="TreeGrafter"/>
</dbReference>
<dbReference type="FunFam" id="1.20.1110.10:FF:000023">
    <property type="entry name" value="Cation-transporting ATPase"/>
    <property type="match status" value="1"/>
</dbReference>
<evidence type="ECO:0000256" key="2">
    <source>
        <dbReference type="ARBA" id="ARBA00006000"/>
    </source>
</evidence>
<evidence type="ECO:0000256" key="11">
    <source>
        <dbReference type="ARBA" id="ARBA00023136"/>
    </source>
</evidence>
<feature type="transmembrane region" description="Helical" evidence="13">
    <location>
        <begin position="211"/>
        <end position="233"/>
    </location>
</feature>
<evidence type="ECO:0000259" key="15">
    <source>
        <dbReference type="Pfam" id="PF00122"/>
    </source>
</evidence>
<dbReference type="InterPro" id="IPR047819">
    <property type="entry name" value="P5A-ATPase_N"/>
</dbReference>
<dbReference type="PANTHER" id="PTHR45630">
    <property type="entry name" value="CATION-TRANSPORTING ATPASE-RELATED"/>
    <property type="match status" value="1"/>
</dbReference>
<dbReference type="InterPro" id="IPR059000">
    <property type="entry name" value="ATPase_P-type_domA"/>
</dbReference>
<dbReference type="NCBIfam" id="TIGR01657">
    <property type="entry name" value="P-ATPase-V"/>
    <property type="match status" value="1"/>
</dbReference>
<evidence type="ECO:0000256" key="4">
    <source>
        <dbReference type="ARBA" id="ARBA00022692"/>
    </source>
</evidence>
<dbReference type="Gene3D" id="3.40.1110.10">
    <property type="entry name" value="Calcium-transporting ATPase, cytoplasmic domain N"/>
    <property type="match status" value="1"/>
</dbReference>
<dbReference type="GO" id="GO:0016020">
    <property type="term" value="C:membrane"/>
    <property type="evidence" value="ECO:0007669"/>
    <property type="project" value="UniProtKB-SubCell"/>
</dbReference>
<evidence type="ECO:0000313" key="18">
    <source>
        <dbReference type="WBParaSite" id="PTRK_0000167000.1"/>
    </source>
</evidence>
<dbReference type="Pfam" id="PF12409">
    <property type="entry name" value="P5-ATPase"/>
    <property type="match status" value="1"/>
</dbReference>
<evidence type="ECO:0000256" key="1">
    <source>
        <dbReference type="ARBA" id="ARBA00004141"/>
    </source>
</evidence>
<name>A0A0N4Z3V8_PARTI</name>
<reference evidence="18" key="1">
    <citation type="submission" date="2017-02" db="UniProtKB">
        <authorList>
            <consortium name="WormBaseParasite"/>
        </authorList>
    </citation>
    <scope>IDENTIFICATION</scope>
</reference>
<dbReference type="InterPro" id="IPR023298">
    <property type="entry name" value="ATPase_P-typ_TM_dom_sf"/>
</dbReference>
<dbReference type="SUPFAM" id="SSF56784">
    <property type="entry name" value="HAD-like"/>
    <property type="match status" value="1"/>
</dbReference>
<feature type="transmembrane region" description="Helical" evidence="13">
    <location>
        <begin position="449"/>
        <end position="470"/>
    </location>
</feature>
<sequence length="1218" mass="136901">MPSNSEKASLLKIKYPNYSTLSENSMTKVSEINSIAVPFNDSHTGEYVNGETVLKFYGYKKNRTRSIMYWIASVLTIGFLPLVTYWRPQIKAYIALEKCRISSADKILVLEGQKYALKKVRIENSDIPFDVPSGDKVLKVNEIRLFSYRKINFLWHPVSLTYVSVASFSNNFYVHQFHDILNNGDGYTIEKVLTIAKMYGWNNINVKVNPLYILCLKEFLSPFYFFQIFSVAIWFSDQYVIYATIIVFISIVSIITEGWSTKKEEQKLSDMVHVTTTIDVVRNNGSIITIPSTELVPGDIFIVPKNDYVMQCDAVLMSGSCIINEAMLTGESVPETKVPLPEDDDNASPTKYDKNEHSKHTLFCGTTIIQTRFKANRPAKAIVLRTGFTTLKGELVRSIMYPKPVDYSFTKDLLKFVAFLFCVAMLGFTYTIILMALRKAPFGKILVRALDIITVVVPPALPAAMTIGMISATRRLKQSKIHCIAQEVINTCGILNVCAFDKTGTLTEDGLAFSGVRPVFPKDDKHDHPYFGDKTSEYKKGKVPINNRLIRAVATCHSITKVEGQIIGDPVDVLNYEKTGFDFKETFDDDAVTEKSRFDMLQPNTFTGSMDTLNGDKIVNLAVLRTFTFSSALQRMGVIVHDDEDEETKIHFYTKGSPEMISSLCDPDSIPKDFNEVVKSYTKKGYRLIAVAYRDLAHISFTKALKISRDEIECNLKLLGIIIMENKIKPETPPVIEELHKCGIRTLMITGDNILTALSVARECGIIRKDKICFTVDTSLDGVDDNGKPKLVLNQNCVDDTDILPSYSISDILEQKYNPKNLFPTSYQLAISGPTFAIICREYPHLISYIVCICDVFARMTPDQKQFLIHSLIDQNYYVSMCGDGANDCAALKAAHAGISLSTAEASIAAPFTSNIPNISCVPRIICEGRAALVSSFGIFKYMAGYSLCQFTSIMFLYYINTNLTDFQFIFIDLILITFTAIVFGNTPAALTLHRRPPPRRLLSLASILSVLGQLVIGGAFQFAAFMWTSYQSWFIPFTKPIDRGDDEDKRSMQGTAIFVVSSFQYIALAVIYSKGAPYRQSILKNKPLCILIFIQIGIGLFLSLQGLTWLGNLIDMEILPYFSDRLFLVLVSLICVVVMGLYDKYVIEYLILNVRARIMKNKKFDSGTSKNKHERILSKIGNNINWFTEGTSTSKHSVVDITLLTDLDSMSMNKLKE</sequence>
<dbReference type="Proteomes" id="UP000038045">
    <property type="component" value="Unplaced"/>
</dbReference>
<evidence type="ECO:0000256" key="8">
    <source>
        <dbReference type="ARBA" id="ARBA00022842"/>
    </source>
</evidence>
<evidence type="ECO:0000256" key="9">
    <source>
        <dbReference type="ARBA" id="ARBA00022967"/>
    </source>
</evidence>
<evidence type="ECO:0000256" key="13">
    <source>
        <dbReference type="RuleBase" id="RU362082"/>
    </source>
</evidence>
<evidence type="ECO:0000256" key="6">
    <source>
        <dbReference type="ARBA" id="ARBA00022741"/>
    </source>
</evidence>
<evidence type="ECO:0000256" key="5">
    <source>
        <dbReference type="ARBA" id="ARBA00022723"/>
    </source>
</evidence>
<dbReference type="SFLD" id="SFLDF00027">
    <property type="entry name" value="p-type_atpase"/>
    <property type="match status" value="1"/>
</dbReference>
<dbReference type="GO" id="GO:0140358">
    <property type="term" value="F:P-type transmembrane transporter activity"/>
    <property type="evidence" value="ECO:0007669"/>
    <property type="project" value="InterPro"/>
</dbReference>
<evidence type="ECO:0000256" key="14">
    <source>
        <dbReference type="SAM" id="MobiDB-lite"/>
    </source>
</evidence>
<organism evidence="17 18">
    <name type="scientific">Parastrongyloides trichosuri</name>
    <name type="common">Possum-specific nematode worm</name>
    <dbReference type="NCBI Taxonomy" id="131310"/>
    <lineage>
        <taxon>Eukaryota</taxon>
        <taxon>Metazoa</taxon>
        <taxon>Ecdysozoa</taxon>
        <taxon>Nematoda</taxon>
        <taxon>Chromadorea</taxon>
        <taxon>Rhabditida</taxon>
        <taxon>Tylenchina</taxon>
        <taxon>Panagrolaimomorpha</taxon>
        <taxon>Strongyloidoidea</taxon>
        <taxon>Strongyloididae</taxon>
        <taxon>Parastrongyloides</taxon>
    </lineage>
</organism>
<keyword evidence="7 13" id="KW-0067">ATP-binding</keyword>
<dbReference type="SUPFAM" id="SSF81665">
    <property type="entry name" value="Calcium ATPase, transmembrane domain M"/>
    <property type="match status" value="1"/>
</dbReference>
<dbReference type="STRING" id="131310.A0A0N4Z3V8"/>
<keyword evidence="5 13" id="KW-0479">Metal-binding</keyword>
<dbReference type="SFLD" id="SFLDG00002">
    <property type="entry name" value="C1.7:_P-type_atpase_like"/>
    <property type="match status" value="1"/>
</dbReference>
<dbReference type="PROSITE" id="PS01229">
    <property type="entry name" value="COF_2"/>
    <property type="match status" value="1"/>
</dbReference>
<evidence type="ECO:0000259" key="16">
    <source>
        <dbReference type="Pfam" id="PF12409"/>
    </source>
</evidence>
<proteinExistence type="inferred from homology"/>
<keyword evidence="9 13" id="KW-1278">Translocase</keyword>
<evidence type="ECO:0000256" key="7">
    <source>
        <dbReference type="ARBA" id="ARBA00022840"/>
    </source>
</evidence>